<feature type="non-terminal residue" evidence="1">
    <location>
        <position position="55"/>
    </location>
</feature>
<keyword evidence="2" id="KW-1185">Reference proteome</keyword>
<dbReference type="EMBL" id="KQ129443">
    <property type="protein sequence ID" value="KMS64527.1"/>
    <property type="molecule type" value="Genomic_DNA"/>
</dbReference>
<dbReference type="Gramene" id="KMS64527">
    <property type="protein sequence ID" value="KMS64527"/>
    <property type="gene ID" value="BVRB_019370"/>
</dbReference>
<dbReference type="OrthoDB" id="1402276at2759"/>
<dbReference type="AlphaFoldDB" id="A0A0J7YLN1"/>
<organism evidence="1 2">
    <name type="scientific">Beta vulgaris subsp. vulgaris</name>
    <name type="common">Beet</name>
    <dbReference type="NCBI Taxonomy" id="3555"/>
    <lineage>
        <taxon>Eukaryota</taxon>
        <taxon>Viridiplantae</taxon>
        <taxon>Streptophyta</taxon>
        <taxon>Embryophyta</taxon>
        <taxon>Tracheophyta</taxon>
        <taxon>Spermatophyta</taxon>
        <taxon>Magnoliopsida</taxon>
        <taxon>eudicotyledons</taxon>
        <taxon>Gunneridae</taxon>
        <taxon>Pentapetalae</taxon>
        <taxon>Caryophyllales</taxon>
        <taxon>Chenopodiaceae</taxon>
        <taxon>Betoideae</taxon>
        <taxon>Beta</taxon>
    </lineage>
</organism>
<sequence>MAPFTARTTRVSNPVCSPSFRASVSGVVQRLAFATGVPLDIYAFHCYTENSSLPS</sequence>
<evidence type="ECO:0000313" key="2">
    <source>
        <dbReference type="Proteomes" id="UP000035740"/>
    </source>
</evidence>
<protein>
    <submittedName>
        <fullName evidence="1">Uncharacterized protein</fullName>
    </submittedName>
</protein>
<reference evidence="1 2" key="1">
    <citation type="journal article" date="2014" name="Nature">
        <title>The genome of the recently domesticated crop plant sugar beet (Beta vulgaris).</title>
        <authorList>
            <person name="Dohm J.C."/>
            <person name="Minoche A.E."/>
            <person name="Holtgrawe D."/>
            <person name="Capella-Gutierrez S."/>
            <person name="Zakrzewski F."/>
            <person name="Tafer H."/>
            <person name="Rupp O."/>
            <person name="Sorensen T.R."/>
            <person name="Stracke R."/>
            <person name="Reinhardt R."/>
            <person name="Goesmann A."/>
            <person name="Kraft T."/>
            <person name="Schulz B."/>
            <person name="Stadler P.F."/>
            <person name="Schmidt T."/>
            <person name="Gabaldon T."/>
            <person name="Lehrach H."/>
            <person name="Weisshaar B."/>
            <person name="Himmelbauer H."/>
        </authorList>
    </citation>
    <scope>NUCLEOTIDE SEQUENCE [LARGE SCALE GENOMIC DNA]</scope>
    <source>
        <tissue evidence="1">Taproot</tissue>
    </source>
</reference>
<accession>A0A0J7YLN1</accession>
<proteinExistence type="predicted"/>
<gene>
    <name evidence="1" type="ORF">BVRB_019370</name>
</gene>
<evidence type="ECO:0000313" key="1">
    <source>
        <dbReference type="EMBL" id="KMS64527.1"/>
    </source>
</evidence>
<dbReference type="Proteomes" id="UP000035740">
    <property type="component" value="Unassembled WGS sequence"/>
</dbReference>
<name>A0A0J7YLN1_BETVV</name>